<dbReference type="AlphaFoldDB" id="A0A381NEU4"/>
<protein>
    <submittedName>
        <fullName evidence="1">Uncharacterized protein</fullName>
    </submittedName>
</protein>
<organism evidence="1">
    <name type="scientific">marine metagenome</name>
    <dbReference type="NCBI Taxonomy" id="408172"/>
    <lineage>
        <taxon>unclassified sequences</taxon>
        <taxon>metagenomes</taxon>
        <taxon>ecological metagenomes</taxon>
    </lineage>
</organism>
<name>A0A381NEU4_9ZZZZ</name>
<reference evidence="1" key="1">
    <citation type="submission" date="2018-05" db="EMBL/GenBank/DDBJ databases">
        <authorList>
            <person name="Lanie J.A."/>
            <person name="Ng W.-L."/>
            <person name="Kazmierczak K.M."/>
            <person name="Andrzejewski T.M."/>
            <person name="Davidsen T.M."/>
            <person name="Wayne K.J."/>
            <person name="Tettelin H."/>
            <person name="Glass J.I."/>
            <person name="Rusch D."/>
            <person name="Podicherti R."/>
            <person name="Tsui H.-C.T."/>
            <person name="Winkler M.E."/>
        </authorList>
    </citation>
    <scope>NUCLEOTIDE SEQUENCE</scope>
</reference>
<dbReference type="Gene3D" id="3.40.630.30">
    <property type="match status" value="1"/>
</dbReference>
<evidence type="ECO:0000313" key="1">
    <source>
        <dbReference type="EMBL" id="SUZ53106.1"/>
    </source>
</evidence>
<dbReference type="Pfam" id="PF13527">
    <property type="entry name" value="Acetyltransf_9"/>
    <property type="match status" value="1"/>
</dbReference>
<dbReference type="SUPFAM" id="SSF53335">
    <property type="entry name" value="S-adenosyl-L-methionine-dependent methyltransferases"/>
    <property type="match status" value="1"/>
</dbReference>
<proteinExistence type="predicted"/>
<dbReference type="Gene3D" id="3.40.50.150">
    <property type="entry name" value="Vaccinia Virus protein VP39"/>
    <property type="match status" value="1"/>
</dbReference>
<sequence length="593" mass="67730">MVAIKTTLLPSSLQVLARALELEFGECHYLHYGIDEPNSPLGSGYEEKSFLEMQQHFSDRLWLQINEALQSSKKALFVGHSVGFLAEQSAAQGLETTWLSASAKGNSKNLETHSADFLSAHLGTNFDVIVVEGSYHYLDQLPILNKCREILKSDGDVYLFGEYLDDDSTIQYSSLPNLSSFKQLSDRLGYDLVQELDFTFEVQPSFPALSTLLQRHEQVLIRRKFATNQELEKLKESLQLAIDDFNSGRRCYRLFHLTKVASPTGEYTNAEYGDKDAFNPEEVAELFEKSFNKKWDSDLWHWKYMLGNGKCVIARQHRDGEIVSHYGGIPREIYYFGRPSMAIQPCDVMVLPEIRKHYGKSSLFFKVAATFLEREIGNTVNHLLGFGFPNKPTMNAAIRLGLYEKTDDFVEVLYMAPYSDYEESGYSWSALNMDDPVQQKEVDGLWQEMWPDFSSGIIGMRHSQYLKYRYFEHPYSVKKLYQCLMLKNDSTGFPVAVAILKIDGDRKLIMDFICPITEIKKILSQLNQLVEKEGQVSGLKIWVTRGWLDTVRLEGAIVNELGIEIPCNSWNPGPSSRTLYGAWWLTAGDIDFM</sequence>
<gene>
    <name evidence="1" type="ORF">METZ01_LOCUS5960</name>
</gene>
<dbReference type="InterPro" id="IPR029063">
    <property type="entry name" value="SAM-dependent_MTases_sf"/>
</dbReference>
<dbReference type="EMBL" id="UINC01000314">
    <property type="protein sequence ID" value="SUZ53106.1"/>
    <property type="molecule type" value="Genomic_DNA"/>
</dbReference>
<dbReference type="SUPFAM" id="SSF55729">
    <property type="entry name" value="Acyl-CoA N-acyltransferases (Nat)"/>
    <property type="match status" value="1"/>
</dbReference>
<accession>A0A381NEU4</accession>
<dbReference type="InterPro" id="IPR016181">
    <property type="entry name" value="Acyl_CoA_acyltransferase"/>
</dbReference>